<feature type="coiled-coil region" evidence="4">
    <location>
        <begin position="85"/>
        <end position="112"/>
    </location>
</feature>
<dbReference type="GO" id="GO:0005634">
    <property type="term" value="C:nucleus"/>
    <property type="evidence" value="ECO:0007669"/>
    <property type="project" value="UniProtKB-SubCell"/>
</dbReference>
<protein>
    <recommendedName>
        <fullName evidence="6">DNA endonuclease activator Ctp1 C-terminal domain-containing protein</fullName>
    </recommendedName>
</protein>
<feature type="domain" description="DNA endonuclease activator Ctp1 C-terminal" evidence="6">
    <location>
        <begin position="858"/>
        <end position="894"/>
    </location>
</feature>
<feature type="region of interest" description="Disordered" evidence="5">
    <location>
        <begin position="900"/>
        <end position="940"/>
    </location>
</feature>
<accession>A0A913ZHZ1</accession>
<feature type="compositionally biased region" description="Basic and acidic residues" evidence="5">
    <location>
        <begin position="901"/>
        <end position="911"/>
    </location>
</feature>
<dbReference type="GO" id="GO:0010792">
    <property type="term" value="P:DNA double-strand break processing involved in repair via single-strand annealing"/>
    <property type="evidence" value="ECO:0007669"/>
    <property type="project" value="TreeGrafter"/>
</dbReference>
<comment type="subcellular location">
    <subcellularLocation>
        <location evidence="1">Nucleus</location>
    </subcellularLocation>
</comment>
<dbReference type="InterPro" id="IPR033316">
    <property type="entry name" value="RBBP8-like"/>
</dbReference>
<organism evidence="7 8">
    <name type="scientific">Patiria miniata</name>
    <name type="common">Bat star</name>
    <name type="synonym">Asterina miniata</name>
    <dbReference type="NCBI Taxonomy" id="46514"/>
    <lineage>
        <taxon>Eukaryota</taxon>
        <taxon>Metazoa</taxon>
        <taxon>Echinodermata</taxon>
        <taxon>Eleutherozoa</taxon>
        <taxon>Asterozoa</taxon>
        <taxon>Asteroidea</taxon>
        <taxon>Valvatacea</taxon>
        <taxon>Valvatida</taxon>
        <taxon>Asterinidae</taxon>
        <taxon>Patiria</taxon>
    </lineage>
</organism>
<dbReference type="EnsemblMetazoa" id="XM_038195474.1">
    <property type="protein sequence ID" value="XP_038051402.1"/>
    <property type="gene ID" value="LOC119724424"/>
</dbReference>
<feature type="compositionally biased region" description="Low complexity" evidence="5">
    <location>
        <begin position="736"/>
        <end position="746"/>
    </location>
</feature>
<evidence type="ECO:0000313" key="7">
    <source>
        <dbReference type="EnsemblMetazoa" id="XP_038051403.1"/>
    </source>
</evidence>
<dbReference type="AlphaFoldDB" id="A0A913ZHZ1"/>
<evidence type="ECO:0000259" key="6">
    <source>
        <dbReference type="Pfam" id="PF08573"/>
    </source>
</evidence>
<feature type="region of interest" description="Disordered" evidence="5">
    <location>
        <begin position="732"/>
        <end position="751"/>
    </location>
</feature>
<feature type="region of interest" description="Disordered" evidence="5">
    <location>
        <begin position="351"/>
        <end position="370"/>
    </location>
</feature>
<dbReference type="OrthoDB" id="5801062at2759"/>
<feature type="compositionally biased region" description="Basic and acidic residues" evidence="5">
    <location>
        <begin position="925"/>
        <end position="940"/>
    </location>
</feature>
<dbReference type="GO" id="GO:0003684">
    <property type="term" value="F:damaged DNA binding"/>
    <property type="evidence" value="ECO:0007669"/>
    <property type="project" value="TreeGrafter"/>
</dbReference>
<feature type="compositionally biased region" description="Low complexity" evidence="5">
    <location>
        <begin position="22"/>
        <end position="34"/>
    </location>
</feature>
<dbReference type="OMA" id="HAVPEMA"/>
<keyword evidence="8" id="KW-1185">Reference proteome</keyword>
<proteinExistence type="predicted"/>
<dbReference type="GeneID" id="119724424"/>
<feature type="region of interest" description="Disordered" evidence="5">
    <location>
        <begin position="250"/>
        <end position="273"/>
    </location>
</feature>
<evidence type="ECO:0000256" key="2">
    <source>
        <dbReference type="ARBA" id="ARBA00022763"/>
    </source>
</evidence>
<feature type="region of interest" description="Disordered" evidence="5">
    <location>
        <begin position="375"/>
        <end position="595"/>
    </location>
</feature>
<sequence>MSSEDGTPQLDESESPEIVTASCSLSSSTSSLTSPPAPRESLTSLLLQIQQYHTTETHKLQERVNRYKMKCNKLAKVSNDNAAIAKQFSKQNKILQAEVMKLKQQLRLLHNTRQNGLVNTSQIQASNAEQASPNQEAHQAPNSPNKDLPKKLFRAPSKLTSKKSNKKVRYEEISSVGSFQKPPAETLQVRNSQEEPSPTAVPNTERPTVHEKTLANFQAPHNRTQVAGSPGGVILAPDTCVSPSVQATLNTRNPDSGATFGGHGTSKQMLDGPGKRIMDKRVHTIPETLGVEADAGTSFEMGDESLIDAPTYASTPVASHSQTSLLSESVSVLSQKSSQMPDSTRLNILSSEASSKQASHSNPLTISIPRSESQFPVDLSNTQAKSPTFCGEGLATPGSSSGKSRQHGSTTVDRNVPTPHRGDRSEVTDESYESEASILLLDPHFPKRVADPRPSPKSLPSLTLTSKTASSGEAKHKQDEGKTLFHAKTQRDSSSTRVLASKVERGQGTDMPLKSHNNLSRVSTSKKRKLDPDESTMNDDTVLPEDRFLEKENSPEGLEDDNQTSIQTSTRQSKQGKRLSPEETGARVQAKGNKNLKQSKLILSKIKPGMNKSASLMRAYNGGSLVNVDSQSDAFMNRAIELSLADRQKAEAGGKNDFRSENIEDGFKVPTLPHKKQQHSVTPDASVAKKASQQKRRASDQDDSDLQESLDFMHSPHDLNDSVDPLMDLTRLETESSQSSSQPNQSVTGGIHVKKLLERRHEAGLEVDDEELMLSEMADDSCQDLFEEEEDSEPEGNLEKSGVGGETSFVRNFDVVPKVVDKPNYKYSEVVRKHDDRQKLKGFGCKECEAFYGDLSLTESQRDKRMKMCSRHRAQFSPPNTPAHYWSVGFPDTQTCLQRGYIKESRSPDRRSRLRGKNKYKKLFSGKEVDGTRQEVEDDN</sequence>
<dbReference type="RefSeq" id="XP_038051403.1">
    <property type="nucleotide sequence ID" value="XM_038195475.1"/>
</dbReference>
<reference evidence="7" key="1">
    <citation type="submission" date="2022-11" db="UniProtKB">
        <authorList>
            <consortium name="EnsemblMetazoa"/>
        </authorList>
    </citation>
    <scope>IDENTIFICATION</scope>
</reference>
<dbReference type="Proteomes" id="UP000887568">
    <property type="component" value="Unplaced"/>
</dbReference>
<feature type="compositionally biased region" description="Basic and acidic residues" evidence="5">
    <location>
        <begin position="544"/>
        <end position="554"/>
    </location>
</feature>
<feature type="compositionally biased region" description="Low complexity" evidence="5">
    <location>
        <begin position="456"/>
        <end position="471"/>
    </location>
</feature>
<keyword evidence="2" id="KW-0227">DNA damage</keyword>
<keyword evidence="3" id="KW-0539">Nucleus</keyword>
<dbReference type="EnsemblMetazoa" id="XM_038195475.1">
    <property type="protein sequence ID" value="XP_038051403.1"/>
    <property type="gene ID" value="LOC119724424"/>
</dbReference>
<feature type="compositionally biased region" description="Polar residues" evidence="5">
    <location>
        <begin position="188"/>
        <end position="206"/>
    </location>
</feature>
<feature type="compositionally biased region" description="Basic and acidic residues" evidence="5">
    <location>
        <begin position="473"/>
        <end position="483"/>
    </location>
</feature>
<dbReference type="RefSeq" id="XP_038051402.1">
    <property type="nucleotide sequence ID" value="XM_038195474.1"/>
</dbReference>
<dbReference type="InterPro" id="IPR013882">
    <property type="entry name" value="Ctp1_C"/>
</dbReference>
<feature type="compositionally biased region" description="Polar residues" evidence="5">
    <location>
        <begin position="375"/>
        <end position="386"/>
    </location>
</feature>
<feature type="region of interest" description="Disordered" evidence="5">
    <location>
        <begin position="125"/>
        <end position="207"/>
    </location>
</feature>
<dbReference type="PANTHER" id="PTHR15107:SF0">
    <property type="entry name" value="DNA ENDONUCLEASE ACTIVATOR CTP1 C-TERMINAL DOMAIN-CONTAINING PROTEIN"/>
    <property type="match status" value="1"/>
</dbReference>
<dbReference type="Pfam" id="PF08573">
    <property type="entry name" value="SAE2"/>
    <property type="match status" value="1"/>
</dbReference>
<feature type="compositionally biased region" description="Polar residues" evidence="5">
    <location>
        <begin position="125"/>
        <end position="145"/>
    </location>
</feature>
<feature type="compositionally biased region" description="Polar residues" evidence="5">
    <location>
        <begin position="563"/>
        <end position="573"/>
    </location>
</feature>
<keyword evidence="4" id="KW-0175">Coiled coil</keyword>
<feature type="region of interest" description="Disordered" evidence="5">
    <location>
        <begin position="1"/>
        <end position="39"/>
    </location>
</feature>
<feature type="compositionally biased region" description="Polar residues" evidence="5">
    <location>
        <begin position="397"/>
        <end position="413"/>
    </location>
</feature>
<evidence type="ECO:0000256" key="1">
    <source>
        <dbReference type="ARBA" id="ARBA00004123"/>
    </source>
</evidence>
<feature type="compositionally biased region" description="Basic residues" evidence="5">
    <location>
        <begin position="912"/>
        <end position="924"/>
    </location>
</feature>
<feature type="compositionally biased region" description="Low complexity" evidence="5">
    <location>
        <begin position="351"/>
        <end position="361"/>
    </location>
</feature>
<evidence type="ECO:0000256" key="5">
    <source>
        <dbReference type="SAM" id="MobiDB-lite"/>
    </source>
</evidence>
<evidence type="ECO:0000256" key="3">
    <source>
        <dbReference type="ARBA" id="ARBA00023242"/>
    </source>
</evidence>
<name>A0A913ZHZ1_PATMI</name>
<evidence type="ECO:0000313" key="8">
    <source>
        <dbReference type="Proteomes" id="UP000887568"/>
    </source>
</evidence>
<feature type="region of interest" description="Disordered" evidence="5">
    <location>
        <begin position="667"/>
        <end position="724"/>
    </location>
</feature>
<evidence type="ECO:0000256" key="4">
    <source>
        <dbReference type="SAM" id="Coils"/>
    </source>
</evidence>
<dbReference type="PANTHER" id="PTHR15107">
    <property type="entry name" value="RETINOBLASTOMA BINDING PROTEIN 8"/>
    <property type="match status" value="1"/>
</dbReference>